<dbReference type="InterPro" id="IPR057739">
    <property type="entry name" value="Glyco_hydro_29_N"/>
</dbReference>
<keyword evidence="10" id="KW-1185">Reference proteome</keyword>
<dbReference type="RefSeq" id="WP_246419468.1">
    <property type="nucleotide sequence ID" value="NZ_JACHXU010000006.1"/>
</dbReference>
<protein>
    <recommendedName>
        <fullName evidence="3">alpha-L-fucosidase</fullName>
        <ecNumber evidence="3">3.2.1.51</ecNumber>
    </recommendedName>
</protein>
<dbReference type="InterPro" id="IPR013780">
    <property type="entry name" value="Glyco_hydro_b"/>
</dbReference>
<dbReference type="InterPro" id="IPR031919">
    <property type="entry name" value="Fucosidase_C"/>
</dbReference>
<dbReference type="InterPro" id="IPR000933">
    <property type="entry name" value="Glyco_hydro_29"/>
</dbReference>
<keyword evidence="4" id="KW-0732">Signal</keyword>
<keyword evidence="6" id="KW-0326">Glycosidase</keyword>
<dbReference type="InterPro" id="IPR016286">
    <property type="entry name" value="FUC_metazoa-typ"/>
</dbReference>
<organism evidence="9 10">
    <name type="scientific">Aporhodopirellula rubra</name>
    <dbReference type="NCBI Taxonomy" id="980271"/>
    <lineage>
        <taxon>Bacteria</taxon>
        <taxon>Pseudomonadati</taxon>
        <taxon>Planctomycetota</taxon>
        <taxon>Planctomycetia</taxon>
        <taxon>Pirellulales</taxon>
        <taxon>Pirellulaceae</taxon>
        <taxon>Aporhodopirellula</taxon>
    </lineage>
</organism>
<dbReference type="EMBL" id="JACHXU010000006">
    <property type="protein sequence ID" value="MBB3206563.1"/>
    <property type="molecule type" value="Genomic_DNA"/>
</dbReference>
<dbReference type="Gene3D" id="2.60.40.1180">
    <property type="entry name" value="Golgi alpha-mannosidase II"/>
    <property type="match status" value="1"/>
</dbReference>
<feature type="domain" description="Glycoside hydrolase family 29 N-terminal" evidence="7">
    <location>
        <begin position="13"/>
        <end position="123"/>
    </location>
</feature>
<evidence type="ECO:0000313" key="9">
    <source>
        <dbReference type="EMBL" id="MBB3206563.1"/>
    </source>
</evidence>
<dbReference type="AlphaFoldDB" id="A0A7W5DYP9"/>
<dbReference type="GO" id="GO:0016139">
    <property type="term" value="P:glycoside catabolic process"/>
    <property type="evidence" value="ECO:0007669"/>
    <property type="project" value="TreeGrafter"/>
</dbReference>
<comment type="similarity">
    <text evidence="2">Belongs to the glycosyl hydrolase 29 family.</text>
</comment>
<dbReference type="PRINTS" id="PR00741">
    <property type="entry name" value="GLHYDRLASE29"/>
</dbReference>
<comment type="function">
    <text evidence="1">Alpha-L-fucosidase is responsible for hydrolyzing the alpha-1,6-linked fucose joined to the reducing-end N-acetylglucosamine of the carbohydrate moieties of glycoproteins.</text>
</comment>
<evidence type="ECO:0000256" key="6">
    <source>
        <dbReference type="ARBA" id="ARBA00023295"/>
    </source>
</evidence>
<evidence type="ECO:0000313" key="10">
    <source>
        <dbReference type="Proteomes" id="UP000536179"/>
    </source>
</evidence>
<dbReference type="PANTHER" id="PTHR10030:SF37">
    <property type="entry name" value="ALPHA-L-FUCOSIDASE-RELATED"/>
    <property type="match status" value="1"/>
</dbReference>
<evidence type="ECO:0000259" key="7">
    <source>
        <dbReference type="Pfam" id="PF01120"/>
    </source>
</evidence>
<dbReference type="GO" id="GO:0006004">
    <property type="term" value="P:fucose metabolic process"/>
    <property type="evidence" value="ECO:0007669"/>
    <property type="project" value="InterPro"/>
</dbReference>
<dbReference type="GO" id="GO:0005764">
    <property type="term" value="C:lysosome"/>
    <property type="evidence" value="ECO:0007669"/>
    <property type="project" value="TreeGrafter"/>
</dbReference>
<evidence type="ECO:0000259" key="8">
    <source>
        <dbReference type="Pfam" id="PF16757"/>
    </source>
</evidence>
<dbReference type="SMART" id="SM00812">
    <property type="entry name" value="Alpha_L_fucos"/>
    <property type="match status" value="1"/>
</dbReference>
<dbReference type="InterPro" id="IPR017853">
    <property type="entry name" value="GH"/>
</dbReference>
<feature type="domain" description="Alpha-L-fucosidase C-terminal" evidence="8">
    <location>
        <begin position="138"/>
        <end position="216"/>
    </location>
</feature>
<dbReference type="Pfam" id="PF01120">
    <property type="entry name" value="Alpha_L_fucos"/>
    <property type="match status" value="1"/>
</dbReference>
<dbReference type="EC" id="3.2.1.51" evidence="3"/>
<evidence type="ECO:0000256" key="5">
    <source>
        <dbReference type="ARBA" id="ARBA00022801"/>
    </source>
</evidence>
<dbReference type="Proteomes" id="UP000536179">
    <property type="component" value="Unassembled WGS sequence"/>
</dbReference>
<evidence type="ECO:0000256" key="1">
    <source>
        <dbReference type="ARBA" id="ARBA00004071"/>
    </source>
</evidence>
<evidence type="ECO:0000256" key="4">
    <source>
        <dbReference type="ARBA" id="ARBA00022729"/>
    </source>
</evidence>
<dbReference type="Gene3D" id="3.20.20.80">
    <property type="entry name" value="Glycosidases"/>
    <property type="match status" value="1"/>
</dbReference>
<evidence type="ECO:0000256" key="3">
    <source>
        <dbReference type="ARBA" id="ARBA00012662"/>
    </source>
</evidence>
<dbReference type="GO" id="GO:0004560">
    <property type="term" value="F:alpha-L-fucosidase activity"/>
    <property type="evidence" value="ECO:0007669"/>
    <property type="project" value="InterPro"/>
</dbReference>
<comment type="caution">
    <text evidence="9">The sequence shown here is derived from an EMBL/GenBank/DDBJ whole genome shotgun (WGS) entry which is preliminary data.</text>
</comment>
<dbReference type="PANTHER" id="PTHR10030">
    <property type="entry name" value="ALPHA-L-FUCOSIDASE"/>
    <property type="match status" value="1"/>
</dbReference>
<dbReference type="Pfam" id="PF16757">
    <property type="entry name" value="Fucosidase_C"/>
    <property type="match status" value="1"/>
</dbReference>
<evidence type="ECO:0000256" key="2">
    <source>
        <dbReference type="ARBA" id="ARBA00007951"/>
    </source>
</evidence>
<proteinExistence type="inferred from homology"/>
<dbReference type="SUPFAM" id="SSF51445">
    <property type="entry name" value="(Trans)glycosidases"/>
    <property type="match status" value="1"/>
</dbReference>
<name>A0A7W5DYP9_9BACT</name>
<keyword evidence="5" id="KW-0378">Hydrolase</keyword>
<gene>
    <name evidence="9" type="ORF">FHS27_002372</name>
</gene>
<sequence>MITDFMNAGAQRGQEVYCNNKGGNRNWPDGVGCLEKDNLKLKVIGPKWQSCTTFGTSFGYLAAEEAPDYKRNKSIESVIHEMVEVISRNGNFLINISPKADGTIPAWQVERLHAMGDWLDVNADAIYGTRYWKLNSQENEHLAFTTKEKTLFAIKLTRPAEPFVIEGTAGWTEANIGSVRLLGSDSQVGWTMTSDGLRITPPSDLGSGKYAWSFAIDTDREQHHPNVIVSDADQALRRTLRVDLEGNVPAQPSK</sequence>
<accession>A0A7W5DYP9</accession>
<reference evidence="9 10" key="1">
    <citation type="submission" date="2020-08" db="EMBL/GenBank/DDBJ databases">
        <title>Genomic Encyclopedia of Type Strains, Phase III (KMG-III): the genomes of soil and plant-associated and newly described type strains.</title>
        <authorList>
            <person name="Whitman W."/>
        </authorList>
    </citation>
    <scope>NUCLEOTIDE SEQUENCE [LARGE SCALE GENOMIC DNA]</scope>
    <source>
        <strain evidence="9 10">CECT 8075</strain>
    </source>
</reference>